<dbReference type="RefSeq" id="WP_179652943.1">
    <property type="nucleotide sequence ID" value="NZ_JACBZM010000002.1"/>
</dbReference>
<reference evidence="3 4" key="1">
    <citation type="submission" date="2020-07" db="EMBL/GenBank/DDBJ databases">
        <title>Sequencing the genomes of 1000 actinobacteria strains.</title>
        <authorList>
            <person name="Klenk H.-P."/>
        </authorList>
    </citation>
    <scope>NUCLEOTIDE SEQUENCE [LARGE SCALE GENOMIC DNA]</scope>
    <source>
        <strain evidence="3 4">DSM 15131</strain>
    </source>
</reference>
<evidence type="ECO:0000313" key="4">
    <source>
        <dbReference type="Proteomes" id="UP000562045"/>
    </source>
</evidence>
<dbReference type="SUPFAM" id="SSF52540">
    <property type="entry name" value="P-loop containing nucleoside triphosphate hydrolases"/>
    <property type="match status" value="1"/>
</dbReference>
<sequence length="943" mass="104693">MKHELQLLSPGAFQSMAAALAIAEFGPGVQVMGAGKDGGRDLYFDGTLKFGSADHSSAEAFAGYTVFQVKHHDKISDLETTNASWLWGEVKKELDAWAEWDKKDPRDPLPDQLVFITNVALTPVQNTGGHDAIRKNIKVYRDKLNDPSRDTDNQEAILDRVQRRKRIAHIKTIRFWDGNQLDALLSTHADVRRRFDAFLTTSDVFTFISELTGNAAVKDSEQVLLDQARTELLSDGLVYFDDAGDRENRGIPVHEVAIDLPVTFPGGGERSTVLGHVLERGDNLLARDITAVNGPRHIVLTGQPGNGKTTISKLIVQAYRVAALKGSTALAANHEAVLTGTEAVLRKLGHQLPRHRRWPLRIDLAHYAEERGHKLDESLMRYVADRISKKSNHGTITPATLTSWLRAWPWLVVFDGLDEVTEPETRRTVIERVVEFVNNAEGDRCDLLAVITTRPVGYTEDIDPTSFETVALDDLTPAEAVAFGTKAAQVRLSGDEERIGKVVIALQNAAQDENLGKLLRTPLQVLILSIIVDGAGTIAPDRYSLFWSYYDTVVRRERNKPTMVRTLLTKYEPFIHQLHERAGLLLQQRSETADHSTAVLTEPELRDIVWHILDEAEFQPDGHHADVLDSIIRSSTQRLVLIAPRNDGFGFDVRSLQELMAARRISDAPLEMLLNRLRLLAPSPHWRNTWLFATGKMFAEPRVHEHQAVVELVETIDQNAAERLGKHLPIGPELALDVLDDGMARAWPNWSRRFLARGLHVLDAPSAFNLDLSLRILLRYADTGAEQREVVVRMMRKDISPTGNRLTLASAAEMVPAIERDLRVHERTLGLGLVLDQVARAPHPAPQGVDWEAFNDELDTSPHSAALDPVIRAGAAALRAIKDDAFGEEHEADLITCLSVPAAAAVLNAAVGHVLPGDVSLFLQLRSVLAQRFRVPLGDRVLS</sequence>
<keyword evidence="1" id="KW-0677">Repeat</keyword>
<evidence type="ECO:0000259" key="2">
    <source>
        <dbReference type="Pfam" id="PF24883"/>
    </source>
</evidence>
<comment type="caution">
    <text evidence="3">The sequence shown here is derived from an EMBL/GenBank/DDBJ whole genome shotgun (WGS) entry which is preliminary data.</text>
</comment>
<name>A0A7Y9ZP65_9ACTN</name>
<dbReference type="Proteomes" id="UP000562045">
    <property type="component" value="Unassembled WGS sequence"/>
</dbReference>
<protein>
    <recommendedName>
        <fullName evidence="2">Nephrocystin 3-like N-terminal domain-containing protein</fullName>
    </recommendedName>
</protein>
<evidence type="ECO:0000313" key="3">
    <source>
        <dbReference type="EMBL" id="NYI47933.1"/>
    </source>
</evidence>
<dbReference type="Pfam" id="PF24883">
    <property type="entry name" value="NPHP3_N"/>
    <property type="match status" value="1"/>
</dbReference>
<gene>
    <name evidence="3" type="ORF">BJ993_005079</name>
</gene>
<dbReference type="AlphaFoldDB" id="A0A7Y9ZP65"/>
<organism evidence="3 4">
    <name type="scientific">Nocardioides aromaticivorans</name>
    <dbReference type="NCBI Taxonomy" id="200618"/>
    <lineage>
        <taxon>Bacteria</taxon>
        <taxon>Bacillati</taxon>
        <taxon>Actinomycetota</taxon>
        <taxon>Actinomycetes</taxon>
        <taxon>Propionibacteriales</taxon>
        <taxon>Nocardioidaceae</taxon>
        <taxon>Nocardioides</taxon>
    </lineage>
</organism>
<evidence type="ECO:0000256" key="1">
    <source>
        <dbReference type="ARBA" id="ARBA00022737"/>
    </source>
</evidence>
<dbReference type="InterPro" id="IPR056884">
    <property type="entry name" value="NPHP3-like_N"/>
</dbReference>
<dbReference type="InterPro" id="IPR027417">
    <property type="entry name" value="P-loop_NTPase"/>
</dbReference>
<accession>A0A7Y9ZP65</accession>
<feature type="domain" description="Nephrocystin 3-like N-terminal" evidence="2">
    <location>
        <begin position="295"/>
        <end position="440"/>
    </location>
</feature>
<proteinExistence type="predicted"/>
<dbReference type="Gene3D" id="3.40.50.300">
    <property type="entry name" value="P-loop containing nucleotide triphosphate hydrolases"/>
    <property type="match status" value="1"/>
</dbReference>
<dbReference type="EMBL" id="JACBZM010000002">
    <property type="protein sequence ID" value="NYI47933.1"/>
    <property type="molecule type" value="Genomic_DNA"/>
</dbReference>